<feature type="signal peptide" evidence="1">
    <location>
        <begin position="1"/>
        <end position="24"/>
    </location>
</feature>
<organism evidence="4 5">
    <name type="scientific">Cyprinodon variegatus</name>
    <name type="common">Sheepshead minnow</name>
    <dbReference type="NCBI Taxonomy" id="28743"/>
    <lineage>
        <taxon>Eukaryota</taxon>
        <taxon>Metazoa</taxon>
        <taxon>Chordata</taxon>
        <taxon>Craniata</taxon>
        <taxon>Vertebrata</taxon>
        <taxon>Euteleostomi</taxon>
        <taxon>Actinopterygii</taxon>
        <taxon>Neopterygii</taxon>
        <taxon>Teleostei</taxon>
        <taxon>Neoteleostei</taxon>
        <taxon>Acanthomorphata</taxon>
        <taxon>Ovalentaria</taxon>
        <taxon>Atherinomorphae</taxon>
        <taxon>Cyprinodontiformes</taxon>
        <taxon>Cyprinodontidae</taxon>
        <taxon>Cyprinodon</taxon>
    </lineage>
</organism>
<dbReference type="SMART" id="SM00892">
    <property type="entry name" value="Endonuclease_NS"/>
    <property type="match status" value="1"/>
</dbReference>
<protein>
    <submittedName>
        <fullName evidence="4">Endonuclease domain-containing 1 protein-like</fullName>
    </submittedName>
</protein>
<dbReference type="STRING" id="28743.ENSCVAP00000031613"/>
<dbReference type="SMART" id="SM00477">
    <property type="entry name" value="NUC"/>
    <property type="match status" value="1"/>
</dbReference>
<dbReference type="GO" id="GO:0046872">
    <property type="term" value="F:metal ion binding"/>
    <property type="evidence" value="ECO:0007669"/>
    <property type="project" value="InterPro"/>
</dbReference>
<dbReference type="AlphaFoldDB" id="A0A3Q2EGI0"/>
<evidence type="ECO:0000259" key="3">
    <source>
        <dbReference type="SMART" id="SM00892"/>
    </source>
</evidence>
<keyword evidence="5" id="KW-1185">Reference proteome</keyword>
<dbReference type="SUPFAM" id="SSF54060">
    <property type="entry name" value="His-Me finger endonucleases"/>
    <property type="match status" value="1"/>
</dbReference>
<evidence type="ECO:0000259" key="2">
    <source>
        <dbReference type="SMART" id="SM00477"/>
    </source>
</evidence>
<dbReference type="GO" id="GO:0003676">
    <property type="term" value="F:nucleic acid binding"/>
    <property type="evidence" value="ECO:0007669"/>
    <property type="project" value="InterPro"/>
</dbReference>
<dbReference type="Gene3D" id="3.40.570.10">
    <property type="entry name" value="Extracellular Endonuclease, subunit A"/>
    <property type="match status" value="1"/>
</dbReference>
<dbReference type="InterPro" id="IPR039015">
    <property type="entry name" value="ENDOD1"/>
</dbReference>
<dbReference type="GeneTree" id="ENSGT01030000234592"/>
<reference evidence="4" key="2">
    <citation type="submission" date="2025-09" db="UniProtKB">
        <authorList>
            <consortium name="Ensembl"/>
        </authorList>
    </citation>
    <scope>IDENTIFICATION</scope>
</reference>
<name>A0A3Q2EGI0_CYPVA</name>
<feature type="domain" description="ENPP1-3/EXOG-like endonuclease/phosphodiesterase" evidence="2">
    <location>
        <begin position="61"/>
        <end position="263"/>
    </location>
</feature>
<dbReference type="Ensembl" id="ENSCVAT00000032479.1">
    <property type="protein sequence ID" value="ENSCVAP00000031613.1"/>
    <property type="gene ID" value="ENSCVAG00000020989.1"/>
</dbReference>
<dbReference type="PANTHER" id="PTHR21472">
    <property type="entry name" value="ENDONUCLEASE DOMAIN-CONTAINING 1 PROTEIN ENDOD1"/>
    <property type="match status" value="1"/>
</dbReference>
<feature type="chain" id="PRO_5046057213" evidence="1">
    <location>
        <begin position="25"/>
        <end position="301"/>
    </location>
</feature>
<proteinExistence type="predicted"/>
<dbReference type="InterPro" id="IPR020821">
    <property type="entry name" value="ENPP1-3/EXOG-like_nuc-like"/>
</dbReference>
<dbReference type="Pfam" id="PF01223">
    <property type="entry name" value="Endonuclease_NS"/>
    <property type="match status" value="1"/>
</dbReference>
<accession>A0A3Q2EGI0</accession>
<keyword evidence="1" id="KW-0732">Signal</keyword>
<dbReference type="Proteomes" id="UP000265020">
    <property type="component" value="Unassembled WGS sequence"/>
</dbReference>
<evidence type="ECO:0000313" key="5">
    <source>
        <dbReference type="Proteomes" id="UP000265020"/>
    </source>
</evidence>
<dbReference type="GO" id="GO:0016787">
    <property type="term" value="F:hydrolase activity"/>
    <property type="evidence" value="ECO:0007669"/>
    <property type="project" value="InterPro"/>
</dbReference>
<feature type="domain" description="DNA/RNA non-specific endonuclease/pyrophosphatase/phosphodiesterase" evidence="3">
    <location>
        <begin position="60"/>
        <end position="263"/>
    </location>
</feature>
<dbReference type="OMA" id="CPNFFYN"/>
<evidence type="ECO:0000256" key="1">
    <source>
        <dbReference type="SAM" id="SignalP"/>
    </source>
</evidence>
<reference evidence="4" key="1">
    <citation type="submission" date="2025-08" db="UniProtKB">
        <authorList>
            <consortium name="Ensembl"/>
        </authorList>
    </citation>
    <scope>IDENTIFICATION</scope>
</reference>
<evidence type="ECO:0000313" key="4">
    <source>
        <dbReference type="Ensembl" id="ENSCVAP00000031613.1"/>
    </source>
</evidence>
<dbReference type="InterPro" id="IPR044929">
    <property type="entry name" value="DNA/RNA_non-sp_Endonuclease_sf"/>
</dbReference>
<sequence length="301" mass="34709">MSQKSCSEVFLLFLLPWFGGLVMGEISKDFSPCLDFFYNKTPPRGIIGAEYQPICQRYKNRYHFASLYNRRHRAPLYSAYILSPADGRRPKPKWKYEPQLAFSGASPEMKDFKATVDQNVVESQAVLQDYKNSDFSKGHLCPSMHQRREEDRKATFTLTNIVPQRVASNSGPWNRLEKEVLNRFKDFCNGLMYVITGTMPYKSNTRWINNRVSVPEYMWSAYCCPSYRADLPEAMKQFFPTFGAVGRNDRSSGEEIVPINAAVKPSFRGYDVRQVPLKNLEGILAQRLNATIRLFRGKCEK</sequence>
<dbReference type="PANTHER" id="PTHR21472:SF18">
    <property type="entry name" value="ENDONUCLEASE DOMAIN-CONTAINING 1 PROTEIN"/>
    <property type="match status" value="1"/>
</dbReference>
<dbReference type="InterPro" id="IPR044925">
    <property type="entry name" value="His-Me_finger_sf"/>
</dbReference>
<dbReference type="InterPro" id="IPR001604">
    <property type="entry name" value="Endo_G_ENPP1-like_dom"/>
</dbReference>